<dbReference type="Pfam" id="PF00270">
    <property type="entry name" value="DEAD"/>
    <property type="match status" value="1"/>
</dbReference>
<keyword evidence="3" id="KW-0547">Nucleotide-binding</keyword>
<keyword evidence="5 15" id="KW-0347">Helicase</keyword>
<evidence type="ECO:0000259" key="14">
    <source>
        <dbReference type="PROSITE" id="PS51194"/>
    </source>
</evidence>
<keyword evidence="16" id="KW-1185">Reference proteome</keyword>
<evidence type="ECO:0000256" key="10">
    <source>
        <dbReference type="ARBA" id="ARBA00034808"/>
    </source>
</evidence>
<sequence length="632" mass="71942">MQQEIHSILKQYWGYSEFRPLQEEIIRTALQKQDCLALLPTGSGKSVCFQVPALALEGICLVISPLIALMKDQVAQLRKKGISALAIHTGMPFKEVNKTLQLASNGQIKFLYLSPERLQTNLFKEYLPALPVSLIAVDEAHCVSQWGYDFRPQYLQIASLRESLPAVPILALTASATPLVQEDILTQLQLKNAVVHKGSFIREALSYSCFEESSKLPKLFDIISKVEGSSIVYCRSRKRTVDICRFLNERGISATYYHAGLNQEDRNERQQQWTQNQVRIIVSTNAFGMGIDKPDVRTVVHYDVPDCLENYYQEAGRAGRDRQKAYAVLLYNQQDLIELEQQLEKKFPDLETVKKVYQSMANFLHLPTGTGEGQSFDFDLTLFCKNFDLDRMVTINALQLLQANGYCALNESVYEPSRVQFVADRAWLEQVEKNYPALEPLIKTLLRTIEGIFSYPGMISENYLARLLKTEREIIITQLKQLESLGILNYEAARDQPQLVLLTERVKTENIQLDLKAIERRKKLAKERLDALFQYTTGSTCRSSFIGRYFGDAAIKDCGICDNCLEKKRKEAKPQQLQNKILSSLENGAKSITTLQSEIGDNANQQELLRVIRLLESEQLIRVQISGMVERL</sequence>
<evidence type="ECO:0000256" key="5">
    <source>
        <dbReference type="ARBA" id="ARBA00022806"/>
    </source>
</evidence>
<dbReference type="CDD" id="cd17920">
    <property type="entry name" value="DEXHc_RecQ"/>
    <property type="match status" value="1"/>
</dbReference>
<reference evidence="15 16" key="1">
    <citation type="submission" date="2022-01" db="EMBL/GenBank/DDBJ databases">
        <title>Flavihumibacter sp. nov., isolated from sediment of a river.</title>
        <authorList>
            <person name="Liu H."/>
        </authorList>
    </citation>
    <scope>NUCLEOTIDE SEQUENCE [LARGE SCALE GENOMIC DNA]</scope>
    <source>
        <strain evidence="15 16">RY-1</strain>
    </source>
</reference>
<feature type="domain" description="Helicase ATP-binding" evidence="13">
    <location>
        <begin position="26"/>
        <end position="194"/>
    </location>
</feature>
<feature type="domain" description="Helicase C-terminal" evidence="14">
    <location>
        <begin position="218"/>
        <end position="364"/>
    </location>
</feature>
<evidence type="ECO:0000256" key="3">
    <source>
        <dbReference type="ARBA" id="ARBA00022741"/>
    </source>
</evidence>
<dbReference type="GO" id="GO:0004386">
    <property type="term" value="F:helicase activity"/>
    <property type="evidence" value="ECO:0007669"/>
    <property type="project" value="UniProtKB-KW"/>
</dbReference>
<evidence type="ECO:0000256" key="8">
    <source>
        <dbReference type="ARBA" id="ARBA00023235"/>
    </source>
</evidence>
<evidence type="ECO:0000259" key="13">
    <source>
        <dbReference type="PROSITE" id="PS51192"/>
    </source>
</evidence>
<keyword evidence="7" id="KW-0238">DNA-binding</keyword>
<dbReference type="Pfam" id="PF00271">
    <property type="entry name" value="Helicase_C"/>
    <property type="match status" value="1"/>
</dbReference>
<organism evidence="15 16">
    <name type="scientific">Flavihumibacter fluminis</name>
    <dbReference type="NCBI Taxonomy" id="2909236"/>
    <lineage>
        <taxon>Bacteria</taxon>
        <taxon>Pseudomonadati</taxon>
        <taxon>Bacteroidota</taxon>
        <taxon>Chitinophagia</taxon>
        <taxon>Chitinophagales</taxon>
        <taxon>Chitinophagaceae</taxon>
        <taxon>Flavihumibacter</taxon>
    </lineage>
</organism>
<dbReference type="InterPro" id="IPR014001">
    <property type="entry name" value="Helicase_ATP-bd"/>
</dbReference>
<dbReference type="SUPFAM" id="SSF52540">
    <property type="entry name" value="P-loop containing nucleoside triphosphate hydrolases"/>
    <property type="match status" value="1"/>
</dbReference>
<evidence type="ECO:0000256" key="11">
    <source>
        <dbReference type="ARBA" id="ARBA00044535"/>
    </source>
</evidence>
<evidence type="ECO:0000256" key="12">
    <source>
        <dbReference type="ARBA" id="ARBA00044550"/>
    </source>
</evidence>
<dbReference type="EMBL" id="JAKEVY010000004">
    <property type="protein sequence ID" value="MCF1716148.1"/>
    <property type="molecule type" value="Genomic_DNA"/>
</dbReference>
<keyword evidence="8" id="KW-0413">Isomerase</keyword>
<name>A0ABS9BM21_9BACT</name>
<dbReference type="PANTHER" id="PTHR13710:SF105">
    <property type="entry name" value="ATP-DEPENDENT DNA HELICASE Q1"/>
    <property type="match status" value="1"/>
</dbReference>
<comment type="catalytic activity">
    <reaction evidence="9">
        <text>Couples ATP hydrolysis with the unwinding of duplex DNA by translocating in the 3'-5' direction.</text>
        <dbReference type="EC" id="5.6.2.4"/>
    </reaction>
</comment>
<dbReference type="InterPro" id="IPR011545">
    <property type="entry name" value="DEAD/DEAH_box_helicase_dom"/>
</dbReference>
<dbReference type="PANTHER" id="PTHR13710">
    <property type="entry name" value="DNA HELICASE RECQ FAMILY MEMBER"/>
    <property type="match status" value="1"/>
</dbReference>
<comment type="similarity">
    <text evidence="1">Belongs to the helicase family. RecQ subfamily.</text>
</comment>
<gene>
    <name evidence="15" type="ORF">L0U88_16020</name>
</gene>
<dbReference type="EC" id="5.6.2.4" evidence="10"/>
<dbReference type="PROSITE" id="PS51192">
    <property type="entry name" value="HELICASE_ATP_BIND_1"/>
    <property type="match status" value="1"/>
</dbReference>
<dbReference type="PROSITE" id="PS51194">
    <property type="entry name" value="HELICASE_CTER"/>
    <property type="match status" value="1"/>
</dbReference>
<dbReference type="NCBIfam" id="TIGR00614">
    <property type="entry name" value="recQ_fam"/>
    <property type="match status" value="1"/>
</dbReference>
<dbReference type="InterPro" id="IPR027417">
    <property type="entry name" value="P-loop_NTPase"/>
</dbReference>
<dbReference type="SMART" id="SM00487">
    <property type="entry name" value="DEXDc"/>
    <property type="match status" value="1"/>
</dbReference>
<accession>A0ABS9BM21</accession>
<keyword evidence="2" id="KW-0479">Metal-binding</keyword>
<dbReference type="Proteomes" id="UP001200145">
    <property type="component" value="Unassembled WGS sequence"/>
</dbReference>
<dbReference type="Gene3D" id="1.10.10.10">
    <property type="entry name" value="Winged helix-like DNA-binding domain superfamily/Winged helix DNA-binding domain"/>
    <property type="match status" value="1"/>
</dbReference>
<proteinExistence type="inferred from homology"/>
<evidence type="ECO:0000256" key="1">
    <source>
        <dbReference type="ARBA" id="ARBA00005446"/>
    </source>
</evidence>
<dbReference type="RefSeq" id="WP_234867098.1">
    <property type="nucleotide sequence ID" value="NZ_JAKEVY010000004.1"/>
</dbReference>
<evidence type="ECO:0000256" key="2">
    <source>
        <dbReference type="ARBA" id="ARBA00022723"/>
    </source>
</evidence>
<comment type="caution">
    <text evidence="15">The sequence shown here is derived from an EMBL/GenBank/DDBJ whole genome shotgun (WGS) entry which is preliminary data.</text>
</comment>
<protein>
    <recommendedName>
        <fullName evidence="11">ATP-dependent DNA helicase RecQ</fullName>
        <ecNumber evidence="10">5.6.2.4</ecNumber>
    </recommendedName>
    <alternativeName>
        <fullName evidence="12">DNA 3'-5' helicase RecQ</fullName>
    </alternativeName>
</protein>
<evidence type="ECO:0000256" key="6">
    <source>
        <dbReference type="ARBA" id="ARBA00022840"/>
    </source>
</evidence>
<evidence type="ECO:0000256" key="9">
    <source>
        <dbReference type="ARBA" id="ARBA00034617"/>
    </source>
</evidence>
<evidence type="ECO:0000313" key="16">
    <source>
        <dbReference type="Proteomes" id="UP001200145"/>
    </source>
</evidence>
<evidence type="ECO:0000256" key="4">
    <source>
        <dbReference type="ARBA" id="ARBA00022801"/>
    </source>
</evidence>
<dbReference type="InterPro" id="IPR001650">
    <property type="entry name" value="Helicase_C-like"/>
</dbReference>
<dbReference type="InterPro" id="IPR004589">
    <property type="entry name" value="DNA_helicase_ATP-dep_RecQ"/>
</dbReference>
<evidence type="ECO:0000256" key="7">
    <source>
        <dbReference type="ARBA" id="ARBA00023125"/>
    </source>
</evidence>
<evidence type="ECO:0000313" key="15">
    <source>
        <dbReference type="EMBL" id="MCF1716148.1"/>
    </source>
</evidence>
<dbReference type="SMART" id="SM00490">
    <property type="entry name" value="HELICc"/>
    <property type="match status" value="1"/>
</dbReference>
<dbReference type="Gene3D" id="3.40.50.300">
    <property type="entry name" value="P-loop containing nucleotide triphosphate hydrolases"/>
    <property type="match status" value="2"/>
</dbReference>
<dbReference type="Pfam" id="PF16124">
    <property type="entry name" value="RecQ_Zn_bind"/>
    <property type="match status" value="1"/>
</dbReference>
<dbReference type="InterPro" id="IPR032284">
    <property type="entry name" value="RecQ_Zn-bd"/>
</dbReference>
<dbReference type="InterPro" id="IPR036388">
    <property type="entry name" value="WH-like_DNA-bd_sf"/>
</dbReference>
<keyword evidence="6" id="KW-0067">ATP-binding</keyword>
<keyword evidence="4" id="KW-0378">Hydrolase</keyword>